<dbReference type="PANTHER" id="PTHR40036:SF1">
    <property type="entry name" value="MACROCIN O-METHYLTRANSFERASE"/>
    <property type="match status" value="1"/>
</dbReference>
<dbReference type="InterPro" id="IPR008884">
    <property type="entry name" value="TylF_MeTrfase"/>
</dbReference>
<keyword evidence="2" id="KW-1185">Reference proteome</keyword>
<dbReference type="Pfam" id="PF05711">
    <property type="entry name" value="TylF"/>
    <property type="match status" value="1"/>
</dbReference>
<dbReference type="InterPro" id="IPR029063">
    <property type="entry name" value="SAM-dependent_MTases_sf"/>
</dbReference>
<protein>
    <recommendedName>
        <fullName evidence="3">Methyltransferase</fullName>
    </recommendedName>
</protein>
<organism evidence="1 2">
    <name type="scientific">Chelatococcus reniformis</name>
    <dbReference type="NCBI Taxonomy" id="1494448"/>
    <lineage>
        <taxon>Bacteria</taxon>
        <taxon>Pseudomonadati</taxon>
        <taxon>Pseudomonadota</taxon>
        <taxon>Alphaproteobacteria</taxon>
        <taxon>Hyphomicrobiales</taxon>
        <taxon>Chelatococcaceae</taxon>
        <taxon>Chelatococcus</taxon>
    </lineage>
</organism>
<sequence length="283" mass="31207">MIEGVLFFDEASILVDGFEAWGAVLGGSVRRSREALNVQVRRLKRAVKARVLWRWAPLVPEDDFTACCRQAINELKLRGSGRIIGDYLEFGVSRGTSLACMHHALAAEQLGDVRLIGFDSFEGLPPEAAEEGGSMWEPGAYGSALGTTRTYLKRKGVDLRRVNLVKGWFKDTLTAQTRRALKLEQASLIMVDCDIYSASRDALFFCEPLIGDVAVIFFDDWGWRSDIGEIGQKEAFDEFLAAFPELSATPLPAYLPQARVFLVTRGGAKHGEKRVTSAMATPG</sequence>
<dbReference type="RefSeq" id="WP_188608280.1">
    <property type="nucleotide sequence ID" value="NZ_BMGG01000002.1"/>
</dbReference>
<dbReference type="Proteomes" id="UP000637002">
    <property type="component" value="Unassembled WGS sequence"/>
</dbReference>
<evidence type="ECO:0000313" key="1">
    <source>
        <dbReference type="EMBL" id="GGC55119.1"/>
    </source>
</evidence>
<name>A0A916U107_9HYPH</name>
<dbReference type="AlphaFoldDB" id="A0A916U107"/>
<dbReference type="SUPFAM" id="SSF53335">
    <property type="entry name" value="S-adenosyl-L-methionine-dependent methyltransferases"/>
    <property type="match status" value="1"/>
</dbReference>
<comment type="caution">
    <text evidence="1">The sequence shown here is derived from an EMBL/GenBank/DDBJ whole genome shotgun (WGS) entry which is preliminary data.</text>
</comment>
<evidence type="ECO:0008006" key="3">
    <source>
        <dbReference type="Google" id="ProtNLM"/>
    </source>
</evidence>
<accession>A0A916U107</accession>
<evidence type="ECO:0000313" key="2">
    <source>
        <dbReference type="Proteomes" id="UP000637002"/>
    </source>
</evidence>
<gene>
    <name evidence="1" type="ORF">GCM10010994_12520</name>
</gene>
<dbReference type="Gene3D" id="3.40.50.150">
    <property type="entry name" value="Vaccinia Virus protein VP39"/>
    <property type="match status" value="1"/>
</dbReference>
<dbReference type="EMBL" id="BMGG01000002">
    <property type="protein sequence ID" value="GGC55119.1"/>
    <property type="molecule type" value="Genomic_DNA"/>
</dbReference>
<reference evidence="1" key="2">
    <citation type="submission" date="2020-09" db="EMBL/GenBank/DDBJ databases">
        <authorList>
            <person name="Sun Q."/>
            <person name="Zhou Y."/>
        </authorList>
    </citation>
    <scope>NUCLEOTIDE SEQUENCE</scope>
    <source>
        <strain evidence="1">CGMCC 1.12919</strain>
    </source>
</reference>
<dbReference type="PANTHER" id="PTHR40036">
    <property type="entry name" value="MACROCIN O-METHYLTRANSFERASE"/>
    <property type="match status" value="1"/>
</dbReference>
<reference evidence="1" key="1">
    <citation type="journal article" date="2014" name="Int. J. Syst. Evol. Microbiol.">
        <title>Complete genome sequence of Corynebacterium casei LMG S-19264T (=DSM 44701T), isolated from a smear-ripened cheese.</title>
        <authorList>
            <consortium name="US DOE Joint Genome Institute (JGI-PGF)"/>
            <person name="Walter F."/>
            <person name="Albersmeier A."/>
            <person name="Kalinowski J."/>
            <person name="Ruckert C."/>
        </authorList>
    </citation>
    <scope>NUCLEOTIDE SEQUENCE</scope>
    <source>
        <strain evidence="1">CGMCC 1.12919</strain>
    </source>
</reference>
<proteinExistence type="predicted"/>